<dbReference type="SUPFAM" id="SSF52317">
    <property type="entry name" value="Class I glutamine amidotransferase-like"/>
    <property type="match status" value="1"/>
</dbReference>
<dbReference type="AlphaFoldDB" id="A0A975J0R5"/>
<evidence type="ECO:0000313" key="3">
    <source>
        <dbReference type="EMBL" id="QUE51907.1"/>
    </source>
</evidence>
<feature type="transmembrane region" description="Helical" evidence="1">
    <location>
        <begin position="20"/>
        <end position="38"/>
    </location>
</feature>
<evidence type="ECO:0000256" key="1">
    <source>
        <dbReference type="SAM" id="Phobius"/>
    </source>
</evidence>
<dbReference type="PANTHER" id="PTHR37947">
    <property type="entry name" value="BLL2462 PROTEIN"/>
    <property type="match status" value="1"/>
</dbReference>
<dbReference type="Gene3D" id="3.40.50.880">
    <property type="match status" value="1"/>
</dbReference>
<feature type="transmembrane region" description="Helical" evidence="1">
    <location>
        <begin position="50"/>
        <end position="68"/>
    </location>
</feature>
<dbReference type="InterPro" id="IPR029062">
    <property type="entry name" value="Class_I_gatase-like"/>
</dbReference>
<dbReference type="Proteomes" id="UP000676169">
    <property type="component" value="Chromosome"/>
</dbReference>
<dbReference type="RefSeq" id="WP_211632186.1">
    <property type="nucleotide sequence ID" value="NZ_CP073100.1"/>
</dbReference>
<gene>
    <name evidence="3" type="ORF">KBB96_03230</name>
</gene>
<dbReference type="Pfam" id="PF00092">
    <property type="entry name" value="VWA"/>
    <property type="match status" value="1"/>
</dbReference>
<evidence type="ECO:0000313" key="4">
    <source>
        <dbReference type="Proteomes" id="UP000676169"/>
    </source>
</evidence>
<protein>
    <submittedName>
        <fullName evidence="3">VWA domain-containing protein</fullName>
    </submittedName>
</protein>
<feature type="domain" description="VWFA" evidence="2">
    <location>
        <begin position="83"/>
        <end position="300"/>
    </location>
</feature>
<keyword evidence="1" id="KW-0472">Membrane</keyword>
<dbReference type="InterPro" id="IPR013783">
    <property type="entry name" value="Ig-like_fold"/>
</dbReference>
<keyword evidence="1" id="KW-0812">Transmembrane</keyword>
<dbReference type="InterPro" id="IPR036465">
    <property type="entry name" value="vWFA_dom_sf"/>
</dbReference>
<reference evidence="3" key="1">
    <citation type="submission" date="2021-04" db="EMBL/GenBank/DDBJ databases">
        <title>Luteolibacter sp. 32A isolated from the skin of an Anderson's salamander (Ambystoma andersonii).</title>
        <authorList>
            <person name="Spergser J."/>
            <person name="Busse H.-J."/>
        </authorList>
    </citation>
    <scope>NUCLEOTIDE SEQUENCE</scope>
    <source>
        <strain evidence="3">32A</strain>
    </source>
</reference>
<sequence>MDALGVERTWSLGHEGLSPGWAFLIFGVLAAATIVAYFRCASRVKWGKRLVMMVLRLIACAVMATLLTKPVLRIQEQRPVKQPVAVVVDASKSMSLSDRRETPADLNRAAMAIGLVDPSQRLDSSPSDSITAQVKDLSRHDLITRLGDNRKLDVWSKVAARADLLFYRFGATTQPLGAAATTGDDKKQPSVTWPKIDAEETATGIGEAVRQVLQEPRGQALGGIIVVTDGGNNHGSSPLEAAQIAKEQNVPLFLYGVGVSSPPDLEIKEVTAQRLAFVGERLEVKARVVSRNLDERPDTITLTADGEPVDKVNLPLGGDHEQDVIFHLVPKKAGEVKLEVSVPVRAEEIGKDNNRGSTTVRVTDKKFNVLLVEQAPRWDFRYLLDYLQRDERLEVKCVMIEGEPGLERMPDSPFLTSLPDSREKLFQSQVLILGDVNPDSLGQERMEMIVDWVEAGGGIIFLAGPNFNPGSYAGTPLEPLLPVVPDTSRPREWNAQKEPEPFALELTTQGRLSPYLQMDPDPAVNRKIWSEFPGVRWVAPVLRVKTGAEVLLVDPRSSSAGRYGQLPVFAMQGYGSGKCVYFGTDETHRWRSRTGEKYYSILWGQIMQTLALQLLDGASSLTQLRTDRKEYAAGDKVTISGNAYNADYSPLMQPSLEGVLTIEKNGAAPRSLNLTGTGRNGYRGEFVATEPGRYSFHTLHDPNGVLKFEVIDTNLESSQTAMDDRLLKNMAAMSGGRFLREEDLKNLPDWITAVSTKVATSRKIDLYYSGWVLAGMIALLCAEWLMRRLARLK</sequence>
<evidence type="ECO:0000259" key="2">
    <source>
        <dbReference type="PROSITE" id="PS50234"/>
    </source>
</evidence>
<dbReference type="Gene3D" id="3.40.50.410">
    <property type="entry name" value="von Willebrand factor, type A domain"/>
    <property type="match status" value="1"/>
</dbReference>
<dbReference type="EMBL" id="CP073100">
    <property type="protein sequence ID" value="QUE51907.1"/>
    <property type="molecule type" value="Genomic_DNA"/>
</dbReference>
<dbReference type="InterPro" id="IPR002035">
    <property type="entry name" value="VWF_A"/>
</dbReference>
<name>A0A975J0R5_9BACT</name>
<dbReference type="SUPFAM" id="SSF53300">
    <property type="entry name" value="vWA-like"/>
    <property type="match status" value="1"/>
</dbReference>
<accession>A0A975J0R5</accession>
<keyword evidence="1" id="KW-1133">Transmembrane helix</keyword>
<dbReference type="PROSITE" id="PS50234">
    <property type="entry name" value="VWFA"/>
    <property type="match status" value="1"/>
</dbReference>
<dbReference type="Gene3D" id="2.60.40.10">
    <property type="entry name" value="Immunoglobulins"/>
    <property type="match status" value="1"/>
</dbReference>
<proteinExistence type="predicted"/>
<feature type="transmembrane region" description="Helical" evidence="1">
    <location>
        <begin position="766"/>
        <end position="786"/>
    </location>
</feature>
<dbReference type="KEGG" id="lamb:KBB96_03230"/>
<dbReference type="PANTHER" id="PTHR37947:SF1">
    <property type="entry name" value="BLL2462 PROTEIN"/>
    <property type="match status" value="1"/>
</dbReference>
<keyword evidence="4" id="KW-1185">Reference proteome</keyword>
<organism evidence="3 4">
    <name type="scientific">Luteolibacter ambystomatis</name>
    <dbReference type="NCBI Taxonomy" id="2824561"/>
    <lineage>
        <taxon>Bacteria</taxon>
        <taxon>Pseudomonadati</taxon>
        <taxon>Verrucomicrobiota</taxon>
        <taxon>Verrucomicrobiia</taxon>
        <taxon>Verrucomicrobiales</taxon>
        <taxon>Verrucomicrobiaceae</taxon>
        <taxon>Luteolibacter</taxon>
    </lineage>
</organism>